<evidence type="ECO:0000313" key="3">
    <source>
        <dbReference type="Proteomes" id="UP001293593"/>
    </source>
</evidence>
<accession>A0AAE1IW82</accession>
<feature type="region of interest" description="Disordered" evidence="1">
    <location>
        <begin position="243"/>
        <end position="314"/>
    </location>
</feature>
<reference evidence="2" key="1">
    <citation type="submission" date="2023-10" db="EMBL/GenBank/DDBJ databases">
        <title>Chromosome-level genome of the transformable northern wattle, Acacia crassicarpa.</title>
        <authorList>
            <person name="Massaro I."/>
            <person name="Sinha N.R."/>
            <person name="Poethig S."/>
            <person name="Leichty A.R."/>
        </authorList>
    </citation>
    <scope>NUCLEOTIDE SEQUENCE</scope>
    <source>
        <strain evidence="2">Acra3RX</strain>
        <tissue evidence="2">Leaf</tissue>
    </source>
</reference>
<feature type="compositionally biased region" description="Basic and acidic residues" evidence="1">
    <location>
        <begin position="383"/>
        <end position="392"/>
    </location>
</feature>
<feature type="region of interest" description="Disordered" evidence="1">
    <location>
        <begin position="373"/>
        <end position="392"/>
    </location>
</feature>
<proteinExistence type="predicted"/>
<dbReference type="PANTHER" id="PTHR37392:SF1">
    <property type="entry name" value="OS09G0556800 PROTEIN"/>
    <property type="match status" value="1"/>
</dbReference>
<evidence type="ECO:0000256" key="1">
    <source>
        <dbReference type="SAM" id="MobiDB-lite"/>
    </source>
</evidence>
<name>A0AAE1IW82_9FABA</name>
<dbReference type="Proteomes" id="UP001293593">
    <property type="component" value="Unassembled WGS sequence"/>
</dbReference>
<sequence length="456" mass="52079">MVYSYTPTYYSTLHDSITSLCKNLLPLSFKRRRLPSASSDHCRLSRLQSDNLKWQQDSFHQMLNLMGLHREGILAQSEVSSFLNHLLETLISSHPEQDHPLILRDKLLFLQELLYAKCISEEEYYASKRPLMERLSVQGAEVEGSDVIFGGSKGEKEKISEREWPIIELKDEQCLIKKENSDSKNRSKIKGGVASCFSFGSSHKTRKNRIGGKSIFDSPSLHLNSAPPKFSYSVFKNEPGYSKENPFWNGESKSHRSVDKPKRKPFRILFRREHSGQETEERTERSAKKQGFKKWKNNDSDDETAPLPLNERSDSEFHLVSSQVVTRLSGEETDNIMKKTLYSDASSPSDIFIDKVSADTTKKELAIIHTGQGATNRNQKISPRSDKHGDGVLDLKTQSKINVREMENMGNNNNAIGKQSYSLEWTTFEDDENLHPNLFVHQDGSFYKSSINPFCQ</sequence>
<evidence type="ECO:0000313" key="2">
    <source>
        <dbReference type="EMBL" id="KAK4257488.1"/>
    </source>
</evidence>
<feature type="compositionally biased region" description="Basic and acidic residues" evidence="1">
    <location>
        <begin position="270"/>
        <end position="287"/>
    </location>
</feature>
<keyword evidence="3" id="KW-1185">Reference proteome</keyword>
<protein>
    <submittedName>
        <fullName evidence="2">Uncharacterized protein</fullName>
    </submittedName>
</protein>
<dbReference type="EMBL" id="JAWXYG010000012">
    <property type="protein sequence ID" value="KAK4257488.1"/>
    <property type="molecule type" value="Genomic_DNA"/>
</dbReference>
<dbReference type="PANTHER" id="PTHR37392">
    <property type="entry name" value="OS09G0556800 PROTEIN"/>
    <property type="match status" value="1"/>
</dbReference>
<gene>
    <name evidence="2" type="ORF">QN277_007068</name>
</gene>
<comment type="caution">
    <text evidence="2">The sequence shown here is derived from an EMBL/GenBank/DDBJ whole genome shotgun (WGS) entry which is preliminary data.</text>
</comment>
<dbReference type="AlphaFoldDB" id="A0AAE1IW82"/>
<organism evidence="2 3">
    <name type="scientific">Acacia crassicarpa</name>
    <name type="common">northern wattle</name>
    <dbReference type="NCBI Taxonomy" id="499986"/>
    <lineage>
        <taxon>Eukaryota</taxon>
        <taxon>Viridiplantae</taxon>
        <taxon>Streptophyta</taxon>
        <taxon>Embryophyta</taxon>
        <taxon>Tracheophyta</taxon>
        <taxon>Spermatophyta</taxon>
        <taxon>Magnoliopsida</taxon>
        <taxon>eudicotyledons</taxon>
        <taxon>Gunneridae</taxon>
        <taxon>Pentapetalae</taxon>
        <taxon>rosids</taxon>
        <taxon>fabids</taxon>
        <taxon>Fabales</taxon>
        <taxon>Fabaceae</taxon>
        <taxon>Caesalpinioideae</taxon>
        <taxon>mimosoid clade</taxon>
        <taxon>Acacieae</taxon>
        <taxon>Acacia</taxon>
    </lineage>
</organism>
<feature type="compositionally biased region" description="Polar residues" evidence="1">
    <location>
        <begin position="373"/>
        <end position="382"/>
    </location>
</feature>